<comment type="similarity">
    <text evidence="1 3">Belongs to the bacterial ribosomal protein bS6 family.</text>
</comment>
<dbReference type="NCBIfam" id="TIGR00166">
    <property type="entry name" value="S6"/>
    <property type="match status" value="1"/>
</dbReference>
<dbReference type="GO" id="GO:0005840">
    <property type="term" value="C:ribosome"/>
    <property type="evidence" value="ECO:0007669"/>
    <property type="project" value="UniProtKB-KW"/>
</dbReference>
<dbReference type="HAMAP" id="MF_00360">
    <property type="entry name" value="Ribosomal_bS6"/>
    <property type="match status" value="1"/>
</dbReference>
<organism evidence="4">
    <name type="scientific">candidate division WOR-3 bacterium</name>
    <dbReference type="NCBI Taxonomy" id="2052148"/>
    <lineage>
        <taxon>Bacteria</taxon>
        <taxon>Bacteria division WOR-3</taxon>
    </lineage>
</organism>
<dbReference type="InterPro" id="IPR000529">
    <property type="entry name" value="Ribosomal_bS6"/>
</dbReference>
<dbReference type="EMBL" id="DTDP01000091">
    <property type="protein sequence ID" value="HGK53804.1"/>
    <property type="molecule type" value="Genomic_DNA"/>
</dbReference>
<dbReference type="GO" id="GO:0006412">
    <property type="term" value="P:translation"/>
    <property type="evidence" value="ECO:0007669"/>
    <property type="project" value="UniProtKB-UniRule"/>
</dbReference>
<comment type="caution">
    <text evidence="4">The sequence shown here is derived from an EMBL/GenBank/DDBJ whole genome shotgun (WGS) entry which is preliminary data.</text>
</comment>
<accession>A0A7V4E2X5</accession>
<evidence type="ECO:0000313" key="4">
    <source>
        <dbReference type="EMBL" id="HGK53804.1"/>
    </source>
</evidence>
<dbReference type="GO" id="GO:0003735">
    <property type="term" value="F:structural constituent of ribosome"/>
    <property type="evidence" value="ECO:0007669"/>
    <property type="project" value="InterPro"/>
</dbReference>
<evidence type="ECO:0000256" key="3">
    <source>
        <dbReference type="HAMAP-Rule" id="MF_00360"/>
    </source>
</evidence>
<evidence type="ECO:0000256" key="2">
    <source>
        <dbReference type="ARBA" id="ARBA00035294"/>
    </source>
</evidence>
<dbReference type="InterPro" id="IPR014717">
    <property type="entry name" value="Transl_elong_EF1B/ribsomal_bS6"/>
</dbReference>
<dbReference type="Pfam" id="PF01250">
    <property type="entry name" value="Ribosomal_S6"/>
    <property type="match status" value="1"/>
</dbReference>
<dbReference type="CDD" id="cd00473">
    <property type="entry name" value="bS6"/>
    <property type="match status" value="1"/>
</dbReference>
<dbReference type="GO" id="GO:0070181">
    <property type="term" value="F:small ribosomal subunit rRNA binding"/>
    <property type="evidence" value="ECO:0007669"/>
    <property type="project" value="TreeGrafter"/>
</dbReference>
<dbReference type="PANTHER" id="PTHR21011:SF1">
    <property type="entry name" value="SMALL RIBOSOMAL SUBUNIT PROTEIN BS6M"/>
    <property type="match status" value="1"/>
</dbReference>
<keyword evidence="3 4" id="KW-0689">Ribosomal protein</keyword>
<keyword evidence="3" id="KW-0687">Ribonucleoprotein</keyword>
<dbReference type="GO" id="GO:1990904">
    <property type="term" value="C:ribonucleoprotein complex"/>
    <property type="evidence" value="ECO:0007669"/>
    <property type="project" value="UniProtKB-KW"/>
</dbReference>
<dbReference type="InterPro" id="IPR035980">
    <property type="entry name" value="Ribosomal_bS6_sf"/>
</dbReference>
<keyword evidence="3" id="KW-0694">RNA-binding</keyword>
<keyword evidence="3" id="KW-0699">rRNA-binding</keyword>
<gene>
    <name evidence="3 4" type="primary">rpsF</name>
    <name evidence="4" type="ORF">ENU72_02120</name>
</gene>
<evidence type="ECO:0000256" key="1">
    <source>
        <dbReference type="ARBA" id="ARBA00009512"/>
    </source>
</evidence>
<sequence length="104" mass="12595">MRDYEMMMILDAEIPEEGKKKVLEKIENMIKERNGKINELIDWGIRKFAYPIRKKEEGHYFILKFSSPPGTPSEIKKEIRLVNEIYRVMIIREDNVKRVKKRRK</sequence>
<comment type="function">
    <text evidence="3">Binds together with bS18 to 16S ribosomal RNA.</text>
</comment>
<proteinExistence type="inferred from homology"/>
<dbReference type="Gene3D" id="3.30.70.60">
    <property type="match status" value="1"/>
</dbReference>
<dbReference type="PANTHER" id="PTHR21011">
    <property type="entry name" value="MITOCHONDRIAL 28S RIBOSOMAL PROTEIN S6"/>
    <property type="match status" value="1"/>
</dbReference>
<protein>
    <recommendedName>
        <fullName evidence="2 3">Small ribosomal subunit protein bS6</fullName>
    </recommendedName>
</protein>
<dbReference type="GO" id="GO:0005737">
    <property type="term" value="C:cytoplasm"/>
    <property type="evidence" value="ECO:0007669"/>
    <property type="project" value="UniProtKB-ARBA"/>
</dbReference>
<reference evidence="4" key="1">
    <citation type="journal article" date="2020" name="mSystems">
        <title>Genome- and Community-Level Interaction Insights into Carbon Utilization and Element Cycling Functions of Hydrothermarchaeota in Hydrothermal Sediment.</title>
        <authorList>
            <person name="Zhou Z."/>
            <person name="Liu Y."/>
            <person name="Xu W."/>
            <person name="Pan J."/>
            <person name="Luo Z.H."/>
            <person name="Li M."/>
        </authorList>
    </citation>
    <scope>NUCLEOTIDE SEQUENCE [LARGE SCALE GENOMIC DNA]</scope>
    <source>
        <strain evidence="4">SpSt-695</strain>
    </source>
</reference>
<dbReference type="SUPFAM" id="SSF54995">
    <property type="entry name" value="Ribosomal protein S6"/>
    <property type="match status" value="1"/>
</dbReference>
<dbReference type="AlphaFoldDB" id="A0A7V4E2X5"/>
<name>A0A7V4E2X5_UNCW3</name>
<dbReference type="InterPro" id="IPR020814">
    <property type="entry name" value="Ribosomal_S6_plastid/chlpt"/>
</dbReference>